<dbReference type="GO" id="GO:0006508">
    <property type="term" value="P:proteolysis"/>
    <property type="evidence" value="ECO:0007669"/>
    <property type="project" value="UniProtKB-KW"/>
</dbReference>
<comment type="caution">
    <text evidence="7">Lacks conserved residue(s) required for the propagation of feature annotation.</text>
</comment>
<organism evidence="9 11">
    <name type="scientific">Dinothrombium tinctorium</name>
    <dbReference type="NCBI Taxonomy" id="1965070"/>
    <lineage>
        <taxon>Eukaryota</taxon>
        <taxon>Metazoa</taxon>
        <taxon>Ecdysozoa</taxon>
        <taxon>Arthropoda</taxon>
        <taxon>Chelicerata</taxon>
        <taxon>Arachnida</taxon>
        <taxon>Acari</taxon>
        <taxon>Acariformes</taxon>
        <taxon>Trombidiformes</taxon>
        <taxon>Prostigmata</taxon>
        <taxon>Anystina</taxon>
        <taxon>Parasitengona</taxon>
        <taxon>Trombidioidea</taxon>
        <taxon>Trombidiidae</taxon>
        <taxon>Dinothrombium</taxon>
    </lineage>
</organism>
<feature type="domain" description="Peptidase M12A" evidence="8">
    <location>
        <begin position="1"/>
        <end position="103"/>
    </location>
</feature>
<dbReference type="PANTHER" id="PTHR10127">
    <property type="entry name" value="DISCOIDIN, CUB, EGF, LAMININ , AND ZINC METALLOPROTEASE DOMAIN CONTAINING"/>
    <property type="match status" value="1"/>
</dbReference>
<keyword evidence="3" id="KW-0479">Metal-binding</keyword>
<dbReference type="GO" id="GO:0046872">
    <property type="term" value="F:metal ion binding"/>
    <property type="evidence" value="ECO:0007669"/>
    <property type="project" value="UniProtKB-KW"/>
</dbReference>
<dbReference type="GO" id="GO:0004222">
    <property type="term" value="F:metalloendopeptidase activity"/>
    <property type="evidence" value="ECO:0007669"/>
    <property type="project" value="InterPro"/>
</dbReference>
<dbReference type="Gene3D" id="3.40.390.10">
    <property type="entry name" value="Collagenase (Catalytic Domain)"/>
    <property type="match status" value="1"/>
</dbReference>
<dbReference type="InterPro" id="IPR024079">
    <property type="entry name" value="MetalloPept_cat_dom_sf"/>
</dbReference>
<keyword evidence="4" id="KW-0378">Hydrolase</keyword>
<evidence type="ECO:0000313" key="9">
    <source>
        <dbReference type="EMBL" id="RWS05526.1"/>
    </source>
</evidence>
<keyword evidence="2" id="KW-0645">Protease</keyword>
<keyword evidence="11" id="KW-1185">Reference proteome</keyword>
<evidence type="ECO:0000256" key="5">
    <source>
        <dbReference type="ARBA" id="ARBA00022833"/>
    </source>
</evidence>
<evidence type="ECO:0000313" key="10">
    <source>
        <dbReference type="EMBL" id="RWS05806.1"/>
    </source>
</evidence>
<dbReference type="PROSITE" id="PS51864">
    <property type="entry name" value="ASTACIN"/>
    <property type="match status" value="1"/>
</dbReference>
<evidence type="ECO:0000313" key="11">
    <source>
        <dbReference type="Proteomes" id="UP000285301"/>
    </source>
</evidence>
<dbReference type="SUPFAM" id="SSF55486">
    <property type="entry name" value="Metalloproteases ('zincins'), catalytic domain"/>
    <property type="match status" value="1"/>
</dbReference>
<dbReference type="Proteomes" id="UP000285301">
    <property type="component" value="Unassembled WGS sequence"/>
</dbReference>
<evidence type="ECO:0000256" key="6">
    <source>
        <dbReference type="ARBA" id="ARBA00023049"/>
    </source>
</evidence>
<reference evidence="9 11" key="1">
    <citation type="journal article" date="2018" name="Gigascience">
        <title>Genomes of trombidid mites reveal novel predicted allergens and laterally-transferred genes associated with secondary metabolism.</title>
        <authorList>
            <person name="Dong X."/>
            <person name="Chaisiri K."/>
            <person name="Xia D."/>
            <person name="Armstrong S.D."/>
            <person name="Fang Y."/>
            <person name="Donnelly M.J."/>
            <person name="Kadowaki T."/>
            <person name="McGarry J.W."/>
            <person name="Darby A.C."/>
            <person name="Makepeace B.L."/>
        </authorList>
    </citation>
    <scope>NUCLEOTIDE SEQUENCE [LARGE SCALE GENOMIC DNA]</scope>
    <source>
        <strain evidence="9">UoL-WK</strain>
    </source>
</reference>
<evidence type="ECO:0000256" key="2">
    <source>
        <dbReference type="ARBA" id="ARBA00022670"/>
    </source>
</evidence>
<keyword evidence="6" id="KW-0482">Metalloprotease</keyword>
<accession>A0A443QR81</accession>
<dbReference type="OrthoDB" id="291007at2759"/>
<protein>
    <submittedName>
        <fullName evidence="9">Zinc metalloproteinase nas-4-like protein</fullName>
    </submittedName>
</protein>
<comment type="cofactor">
    <cofactor evidence="1">
        <name>Zn(2+)</name>
        <dbReference type="ChEBI" id="CHEBI:29105"/>
    </cofactor>
</comment>
<evidence type="ECO:0000259" key="8">
    <source>
        <dbReference type="PROSITE" id="PS51864"/>
    </source>
</evidence>
<dbReference type="InterPro" id="IPR001506">
    <property type="entry name" value="Peptidase_M12A"/>
</dbReference>
<name>A0A443QR81_9ACAR</name>
<dbReference type="Pfam" id="PF01400">
    <property type="entry name" value="Astacin"/>
    <property type="match status" value="1"/>
</dbReference>
<reference evidence="9" key="2">
    <citation type="submission" date="2018-11" db="EMBL/GenBank/DDBJ databases">
        <title>Trombidioid mite genomics.</title>
        <authorList>
            <person name="Dong X."/>
        </authorList>
    </citation>
    <scope>NUCLEOTIDE SEQUENCE</scope>
    <source>
        <strain evidence="9">UoL-WK</strain>
    </source>
</reference>
<evidence type="ECO:0000256" key="4">
    <source>
        <dbReference type="ARBA" id="ARBA00022801"/>
    </source>
</evidence>
<dbReference type="PANTHER" id="PTHR10127:SF780">
    <property type="entry name" value="METALLOENDOPEPTIDASE"/>
    <property type="match status" value="1"/>
</dbReference>
<dbReference type="AlphaFoldDB" id="A0A443QR81"/>
<evidence type="ECO:0000256" key="1">
    <source>
        <dbReference type="ARBA" id="ARBA00001947"/>
    </source>
</evidence>
<gene>
    <name evidence="10" type="ORF">B4U79_16269</name>
    <name evidence="9" type="ORF">B4U79_16305</name>
</gene>
<comment type="caution">
    <text evidence="9">The sequence shown here is derived from an EMBL/GenBank/DDBJ whole genome shotgun (WGS) entry which is preliminary data.</text>
</comment>
<proteinExistence type="predicted"/>
<dbReference type="EMBL" id="NCKU01004537">
    <property type="protein sequence ID" value="RWS05806.1"/>
    <property type="molecule type" value="Genomic_DNA"/>
</dbReference>
<evidence type="ECO:0000256" key="7">
    <source>
        <dbReference type="PROSITE-ProRule" id="PRU01211"/>
    </source>
</evidence>
<keyword evidence="5" id="KW-0862">Zinc</keyword>
<sequence length="366" mass="44174">MHLLGFHHEHVRPDRYYYIEVLENYVQDDKVKLFKRIDRADKDVTWYQNKFKYDFHSILHYKPDLYAKCIGYPTFKIYSKAVIENFELSDIDIEKLKYFYNCSQVKSALDYYQKYIDKLSDRNFCYNRFQRRFCPQRKFIKYSQGFSCYLYYNQSEVDTDFWHTNFGQTPSEYPDEDSKMNFYLHFGSSSKSYNLFLSQDILYNHPYFKIILIDKCGIFKIPKIDKYEMSTSYCLSFVYKFWGFGEKTLQIGYFNQFDEWTDIFSITYTTKGAHRNWQPMHIMQFVSFPIKTFGIGGCITNGGNIAIDNITLYECNREPLHYYFNQIVERKSPVDFTKRNFRVLEDAFCTAYGIKPRHFFGSEKEV</sequence>
<evidence type="ECO:0000256" key="3">
    <source>
        <dbReference type="ARBA" id="ARBA00022723"/>
    </source>
</evidence>
<dbReference type="EMBL" id="NCKU01004720">
    <property type="protein sequence ID" value="RWS05526.1"/>
    <property type="molecule type" value="Genomic_DNA"/>
</dbReference>